<dbReference type="InterPro" id="IPR012349">
    <property type="entry name" value="Split_barrel_FMN-bd"/>
</dbReference>
<gene>
    <name evidence="4" type="ORF">ACE11A_22945</name>
</gene>
<evidence type="ECO:0000313" key="5">
    <source>
        <dbReference type="Proteomes" id="UP001577267"/>
    </source>
</evidence>
<dbReference type="InterPro" id="IPR010982">
    <property type="entry name" value="Lambda_DNA-bd_dom_sf"/>
</dbReference>
<name>A0ABV4ZSV7_9ACTN</name>
<dbReference type="RefSeq" id="WP_375065519.1">
    <property type="nucleotide sequence ID" value="NZ_JBHGBT010000028.1"/>
</dbReference>
<evidence type="ECO:0000259" key="3">
    <source>
        <dbReference type="PROSITE" id="PS50943"/>
    </source>
</evidence>
<feature type="region of interest" description="Disordered" evidence="2">
    <location>
        <begin position="1"/>
        <end position="25"/>
    </location>
</feature>
<accession>A0ABV4ZSV7</accession>
<dbReference type="PANTHER" id="PTHR46797">
    <property type="entry name" value="HTH-TYPE TRANSCRIPTIONAL REGULATOR"/>
    <property type="match status" value="1"/>
</dbReference>
<organism evidence="4 5">
    <name type="scientific">Streptomyces carpaticus</name>
    <dbReference type="NCBI Taxonomy" id="285558"/>
    <lineage>
        <taxon>Bacteria</taxon>
        <taxon>Bacillati</taxon>
        <taxon>Actinomycetota</taxon>
        <taxon>Actinomycetes</taxon>
        <taxon>Kitasatosporales</taxon>
        <taxon>Streptomycetaceae</taxon>
        <taxon>Streptomyces</taxon>
    </lineage>
</organism>
<dbReference type="InterPro" id="IPR001387">
    <property type="entry name" value="Cro/C1-type_HTH"/>
</dbReference>
<comment type="caution">
    <text evidence="4">The sequence shown here is derived from an EMBL/GenBank/DDBJ whole genome shotgun (WGS) entry which is preliminary data.</text>
</comment>
<dbReference type="SUPFAM" id="SSF47413">
    <property type="entry name" value="lambda repressor-like DNA-binding domains"/>
    <property type="match status" value="1"/>
</dbReference>
<reference evidence="4 5" key="1">
    <citation type="submission" date="2024-09" db="EMBL/GenBank/DDBJ databases">
        <title>Draft genome sequence of multifaceted antimicrobials producing Streptomyces sp. strain FH1.</title>
        <authorList>
            <person name="Hassan F."/>
            <person name="Ali H."/>
            <person name="Hassan N."/>
            <person name="Nawaz A."/>
        </authorList>
    </citation>
    <scope>NUCLEOTIDE SEQUENCE [LARGE SCALE GENOMIC DNA]</scope>
    <source>
        <strain evidence="4 5">FH1</strain>
    </source>
</reference>
<dbReference type="PROSITE" id="PS50943">
    <property type="entry name" value="HTH_CROC1"/>
    <property type="match status" value="1"/>
</dbReference>
<protein>
    <submittedName>
        <fullName evidence="4">Helix-turn-helix domain-containing protein</fullName>
    </submittedName>
</protein>
<dbReference type="CDD" id="cd00093">
    <property type="entry name" value="HTH_XRE"/>
    <property type="match status" value="1"/>
</dbReference>
<dbReference type="InterPro" id="IPR024747">
    <property type="entry name" value="Pyridox_Oxase-rel"/>
</dbReference>
<dbReference type="Pfam" id="PF12900">
    <property type="entry name" value="Pyridox_ox_2"/>
    <property type="match status" value="1"/>
</dbReference>
<dbReference type="SUPFAM" id="SSF50475">
    <property type="entry name" value="FMN-binding split barrel"/>
    <property type="match status" value="1"/>
</dbReference>
<dbReference type="PANTHER" id="PTHR46797:SF1">
    <property type="entry name" value="METHYLPHOSPHONATE SYNTHASE"/>
    <property type="match status" value="1"/>
</dbReference>
<dbReference type="Gene3D" id="2.30.110.10">
    <property type="entry name" value="Electron Transport, Fmn-binding Protein, Chain A"/>
    <property type="match status" value="1"/>
</dbReference>
<keyword evidence="1" id="KW-0238">DNA-binding</keyword>
<evidence type="ECO:0000313" key="4">
    <source>
        <dbReference type="EMBL" id="MFB4197207.1"/>
    </source>
</evidence>
<dbReference type="SMART" id="SM00530">
    <property type="entry name" value="HTH_XRE"/>
    <property type="match status" value="1"/>
</dbReference>
<feature type="domain" description="HTH cro/C1-type" evidence="3">
    <location>
        <begin position="30"/>
        <end position="84"/>
    </location>
</feature>
<dbReference type="Proteomes" id="UP001577267">
    <property type="component" value="Unassembled WGS sequence"/>
</dbReference>
<dbReference type="Gene3D" id="1.10.260.40">
    <property type="entry name" value="lambda repressor-like DNA-binding domains"/>
    <property type="match status" value="1"/>
</dbReference>
<dbReference type="InterPro" id="IPR050807">
    <property type="entry name" value="TransReg_Diox_bact_type"/>
</dbReference>
<dbReference type="Pfam" id="PF01381">
    <property type="entry name" value="HTH_3"/>
    <property type="match status" value="1"/>
</dbReference>
<evidence type="ECO:0000256" key="2">
    <source>
        <dbReference type="SAM" id="MobiDB-lite"/>
    </source>
</evidence>
<sequence>MAGPRSGHPSHLSHPEQGTPDHRTDVGRRVVLLRERLGLSREEVARRAGIAPEYLAYLEEHPAAPSRTSLTRVARALETTVAELTGSDVASGGGRANREARLVALDAAESRARIPDYGVGRIGVESDAGPGIYPVNYSIVGDSIVLRTSAGSPVAAAAGHEVAFEVDHIDEALSQGWSVLIVGHASLVTDEDTRRRLDEAAHTEPWAGGDRQLWVRIRPERVSGSEITADS</sequence>
<proteinExistence type="predicted"/>
<evidence type="ECO:0000256" key="1">
    <source>
        <dbReference type="ARBA" id="ARBA00023125"/>
    </source>
</evidence>
<keyword evidence="5" id="KW-1185">Reference proteome</keyword>
<dbReference type="EMBL" id="JBHGBT010000028">
    <property type="protein sequence ID" value="MFB4197207.1"/>
    <property type="molecule type" value="Genomic_DNA"/>
</dbReference>